<dbReference type="InParanoid" id="E9DWM7"/>
<dbReference type="GO" id="GO:0008240">
    <property type="term" value="F:tripeptidyl-peptidase activity"/>
    <property type="evidence" value="ECO:0007669"/>
    <property type="project" value="TreeGrafter"/>
</dbReference>
<dbReference type="CDD" id="cd11377">
    <property type="entry name" value="Pro-peptidase_S53"/>
    <property type="match status" value="1"/>
</dbReference>
<dbReference type="Pfam" id="PF09286">
    <property type="entry name" value="Pro-kuma_activ"/>
    <property type="match status" value="1"/>
</dbReference>
<dbReference type="OrthoDB" id="409122at2759"/>
<dbReference type="GO" id="GO:0005576">
    <property type="term" value="C:extracellular region"/>
    <property type="evidence" value="ECO:0007669"/>
    <property type="project" value="UniProtKB-SubCell"/>
</dbReference>
<keyword evidence="4 8" id="KW-0378">Hydrolase</keyword>
<keyword evidence="9" id="KW-0732">Signal</keyword>
<evidence type="ECO:0000256" key="7">
    <source>
        <dbReference type="ARBA" id="ARBA00023145"/>
    </source>
</evidence>
<evidence type="ECO:0000256" key="4">
    <source>
        <dbReference type="ARBA" id="ARBA00022801"/>
    </source>
</evidence>
<evidence type="ECO:0000256" key="5">
    <source>
        <dbReference type="ARBA" id="ARBA00022825"/>
    </source>
</evidence>
<feature type="active site" description="Charge relay system" evidence="8">
    <location>
        <position position="549"/>
    </location>
</feature>
<keyword evidence="5 8" id="KW-0720">Serine protease</keyword>
<dbReference type="MEROPS" id="S53.007"/>
<evidence type="ECO:0000256" key="9">
    <source>
        <dbReference type="SAM" id="SignalP"/>
    </source>
</evidence>
<dbReference type="Proteomes" id="UP000002499">
    <property type="component" value="Unassembled WGS sequence"/>
</dbReference>
<dbReference type="GO" id="GO:0006508">
    <property type="term" value="P:proteolysis"/>
    <property type="evidence" value="ECO:0007669"/>
    <property type="project" value="UniProtKB-KW"/>
</dbReference>
<dbReference type="EMBL" id="GL698478">
    <property type="protein sequence ID" value="EFY92077.1"/>
    <property type="molecule type" value="Genomic_DNA"/>
</dbReference>
<dbReference type="Gene3D" id="3.40.50.200">
    <property type="entry name" value="Peptidase S8/S53 domain"/>
    <property type="match status" value="1"/>
</dbReference>
<evidence type="ECO:0000313" key="12">
    <source>
        <dbReference type="Proteomes" id="UP000002499"/>
    </source>
</evidence>
<dbReference type="GO" id="GO:0004252">
    <property type="term" value="F:serine-type endopeptidase activity"/>
    <property type="evidence" value="ECO:0007669"/>
    <property type="project" value="UniProtKB-UniRule"/>
</dbReference>
<reference evidence="11 12" key="1">
    <citation type="journal article" date="2011" name="PLoS Genet.">
        <title>Genome sequencing and comparative transcriptomics of the model entomopathogenic fungi Metarhizium anisopliae and M. acridum.</title>
        <authorList>
            <person name="Gao Q."/>
            <person name="Jin K."/>
            <person name="Ying S.H."/>
            <person name="Zhang Y."/>
            <person name="Xiao G."/>
            <person name="Shang Y."/>
            <person name="Duan Z."/>
            <person name="Hu X."/>
            <person name="Xie X.Q."/>
            <person name="Zhou G."/>
            <person name="Peng G."/>
            <person name="Luo Z."/>
            <person name="Huang W."/>
            <person name="Wang B."/>
            <person name="Fang W."/>
            <person name="Wang S."/>
            <person name="Zhong Y."/>
            <person name="Ma L.J."/>
            <person name="St Leger R.J."/>
            <person name="Zhao G.P."/>
            <person name="Pei Y."/>
            <person name="Feng M.G."/>
            <person name="Xia Y."/>
            <person name="Wang C."/>
        </authorList>
    </citation>
    <scope>NUCLEOTIDE SEQUENCE [LARGE SCALE GENOMIC DNA]</scope>
    <source>
        <strain evidence="11 12">CQMa 102</strain>
    </source>
</reference>
<protein>
    <submittedName>
        <fullName evidence="11">Alkaline serine protease AorO</fullName>
    </submittedName>
</protein>
<keyword evidence="12" id="KW-1185">Reference proteome</keyword>
<dbReference type="GO" id="GO:0046872">
    <property type="term" value="F:metal ion binding"/>
    <property type="evidence" value="ECO:0007669"/>
    <property type="project" value="UniProtKB-UniRule"/>
</dbReference>
<feature type="binding site" evidence="8">
    <location>
        <position position="616"/>
    </location>
    <ligand>
        <name>Ca(2+)</name>
        <dbReference type="ChEBI" id="CHEBI:29108"/>
    </ligand>
</feature>
<dbReference type="OMA" id="FELANCD"/>
<evidence type="ECO:0000256" key="6">
    <source>
        <dbReference type="ARBA" id="ARBA00022837"/>
    </source>
</evidence>
<dbReference type="eggNOG" id="ENOG502QTN1">
    <property type="taxonomic scope" value="Eukaryota"/>
</dbReference>
<comment type="subcellular location">
    <subcellularLocation>
        <location evidence="1">Secreted</location>
        <location evidence="1">Extracellular space</location>
    </subcellularLocation>
</comment>
<feature type="active site" description="Charge relay system" evidence="8">
    <location>
        <position position="288"/>
    </location>
</feature>
<dbReference type="PANTHER" id="PTHR14218:SF19">
    <property type="entry name" value="SERINE PROTEASE AORO, PUTATIVE (AFU_ORTHOLOGUE AFUA_6G10250)-RELATED"/>
    <property type="match status" value="1"/>
</dbReference>
<feature type="signal peptide" evidence="9">
    <location>
        <begin position="1"/>
        <end position="17"/>
    </location>
</feature>
<keyword evidence="6 8" id="KW-0106">Calcium</keyword>
<evidence type="ECO:0000256" key="1">
    <source>
        <dbReference type="ARBA" id="ARBA00004239"/>
    </source>
</evidence>
<comment type="cofactor">
    <cofactor evidence="8">
        <name>Ca(2+)</name>
        <dbReference type="ChEBI" id="CHEBI:29108"/>
    </cofactor>
    <text evidence="8">Binds 1 Ca(2+) ion per subunit.</text>
</comment>
<evidence type="ECO:0000256" key="3">
    <source>
        <dbReference type="ARBA" id="ARBA00022723"/>
    </source>
</evidence>
<evidence type="ECO:0000256" key="8">
    <source>
        <dbReference type="PROSITE-ProRule" id="PRU01032"/>
    </source>
</evidence>
<feature type="binding site" evidence="8">
    <location>
        <position position="593"/>
    </location>
    <ligand>
        <name>Ca(2+)</name>
        <dbReference type="ChEBI" id="CHEBI:29108"/>
    </ligand>
</feature>
<dbReference type="SMART" id="SM00944">
    <property type="entry name" value="Pro-kuma_activ"/>
    <property type="match status" value="1"/>
</dbReference>
<keyword evidence="7" id="KW-0865">Zymogen</keyword>
<organism evidence="12">
    <name type="scientific">Metarhizium acridum (strain CQMa 102)</name>
    <dbReference type="NCBI Taxonomy" id="655827"/>
    <lineage>
        <taxon>Eukaryota</taxon>
        <taxon>Fungi</taxon>
        <taxon>Dikarya</taxon>
        <taxon>Ascomycota</taxon>
        <taxon>Pezizomycotina</taxon>
        <taxon>Sordariomycetes</taxon>
        <taxon>Hypocreomycetidae</taxon>
        <taxon>Hypocreales</taxon>
        <taxon>Clavicipitaceae</taxon>
        <taxon>Metarhizium</taxon>
    </lineage>
</organism>
<feature type="domain" description="Peptidase S53" evidence="10">
    <location>
        <begin position="212"/>
        <end position="636"/>
    </location>
</feature>
<proteinExistence type="predicted"/>
<feature type="active site" description="Charge relay system" evidence="8">
    <location>
        <position position="292"/>
    </location>
</feature>
<name>E9DWM7_METAQ</name>
<dbReference type="PROSITE" id="PS51695">
    <property type="entry name" value="SEDOLISIN"/>
    <property type="match status" value="1"/>
</dbReference>
<dbReference type="InterPro" id="IPR023828">
    <property type="entry name" value="Peptidase_S8_Ser-AS"/>
</dbReference>
<dbReference type="PROSITE" id="PS00138">
    <property type="entry name" value="SUBTILASE_SER"/>
    <property type="match status" value="1"/>
</dbReference>
<feature type="binding site" evidence="8">
    <location>
        <position position="592"/>
    </location>
    <ligand>
        <name>Ca(2+)</name>
        <dbReference type="ChEBI" id="CHEBI:29108"/>
    </ligand>
</feature>
<dbReference type="InterPro" id="IPR015366">
    <property type="entry name" value="S53_propep"/>
</dbReference>
<dbReference type="AlphaFoldDB" id="E9DWM7"/>
<dbReference type="CDD" id="cd04056">
    <property type="entry name" value="Peptidases_S53"/>
    <property type="match status" value="1"/>
</dbReference>
<dbReference type="HOGENOM" id="CLU_013783_4_0_1"/>
<gene>
    <name evidence="11" type="ORF">MAC_02025</name>
</gene>
<evidence type="ECO:0000313" key="11">
    <source>
        <dbReference type="EMBL" id="EFY92077.1"/>
    </source>
</evidence>
<evidence type="ECO:0000259" key="10">
    <source>
        <dbReference type="PROSITE" id="PS51695"/>
    </source>
</evidence>
<keyword evidence="2 8" id="KW-0645">Protease</keyword>
<dbReference type="InterPro" id="IPR030400">
    <property type="entry name" value="Sedolisin_dom"/>
</dbReference>
<dbReference type="SUPFAM" id="SSF54897">
    <property type="entry name" value="Protease propeptides/inhibitors"/>
    <property type="match status" value="1"/>
</dbReference>
<dbReference type="InterPro" id="IPR050819">
    <property type="entry name" value="Tripeptidyl-peptidase_I"/>
</dbReference>
<dbReference type="InterPro" id="IPR036852">
    <property type="entry name" value="Peptidase_S8/S53_dom_sf"/>
</dbReference>
<feature type="binding site" evidence="8">
    <location>
        <position position="614"/>
    </location>
    <ligand>
        <name>Ca(2+)</name>
        <dbReference type="ChEBI" id="CHEBI:29108"/>
    </ligand>
</feature>
<evidence type="ECO:0000256" key="2">
    <source>
        <dbReference type="ARBA" id="ARBA00022670"/>
    </source>
</evidence>
<dbReference type="PANTHER" id="PTHR14218">
    <property type="entry name" value="PROTEASE S8 TRIPEPTIDYL PEPTIDASE I CLN2"/>
    <property type="match status" value="1"/>
</dbReference>
<feature type="chain" id="PRO_5003234833" evidence="9">
    <location>
        <begin position="18"/>
        <end position="669"/>
    </location>
</feature>
<keyword evidence="3 8" id="KW-0479">Metal-binding</keyword>
<dbReference type="SUPFAM" id="SSF52743">
    <property type="entry name" value="Subtilisin-like"/>
    <property type="match status" value="1"/>
</dbReference>
<accession>E9DWM7</accession>
<sequence length="669" mass="72124">MKFGLILLGGLMPAIVATPVDQYKVHEQRGPLHQQWIRGQQASGSTFVPVRIALKQSNLEKAKDYLLQVSDPASPKYGQHFTTQQVVDLFAPSEQIINQVKTWLVSSGISAGSIALSNSKGWINFNTTASELESLLKTKFYLYTNNVTDGVYFGTEAYSLPHDVSSLVDLVMPGISFTQMQKKTARIAHPSSSSKLHGASIDPNGTDHCDTYVTPRCISALYNIPPTRLASPSNTMGIFETGGDVYSQEDLNQFYAAAAPSIPKGTGPIINLINGATAPSPPSSAGPESDLDFEIAIPIIHPQKTSLYQIQYPPNAGYKNFNYIFNDFLDAFSGPYCHDDGDEASGKECNNLTAPNVLSVSWGDSEDPSLVNFHKVRRHAGSQQKQTMQTNHGFAQRQCTEWMKYGLQGTSVFVASGDYGVAENTCLGPKQNIFVPDGLCGCPYITAVGSTYLPKGAKVGDPEVATERFSSGGGFSNIFATPEWQSSAVSGYLTKHKPSYESYNTTDGKLPTLGGIYNRGGRGYPDISAIGDNGVVVVGGEQGTSGGTSMSAPLVAAIFNRINEERLNIGKSPVGFINPALYKAYSKNAFNDITKGDQPGGGGCGTTGFSAASGWDPVTGLGTPKYTQLLEYFLSLTRPRGWLPRRLLGLTVEQWSEKKQQYLPLAKDP</sequence>